<evidence type="ECO:0000313" key="6">
    <source>
        <dbReference type="Proteomes" id="UP000075359"/>
    </source>
</evidence>
<dbReference type="GO" id="GO:0017000">
    <property type="term" value="P:antibiotic biosynthetic process"/>
    <property type="evidence" value="ECO:0007669"/>
    <property type="project" value="UniProtKB-KW"/>
</dbReference>
<name>A0A151CHM0_9BACT</name>
<dbReference type="STRING" id="1630136.AS592_02330"/>
<dbReference type="Gene3D" id="3.60.130.10">
    <property type="entry name" value="Clavaminate synthase-like"/>
    <property type="match status" value="1"/>
</dbReference>
<evidence type="ECO:0000313" key="5">
    <source>
        <dbReference type="EMBL" id="KYJ87042.1"/>
    </source>
</evidence>
<comment type="caution">
    <text evidence="5">The sequence shown here is derived from an EMBL/GenBank/DDBJ whole genome shotgun (WGS) entry which is preliminary data.</text>
</comment>
<keyword evidence="3" id="KW-0045">Antibiotic biosynthesis</keyword>
<dbReference type="InterPro" id="IPR042098">
    <property type="entry name" value="TauD-like_sf"/>
</dbReference>
<dbReference type="PANTHER" id="PTHR10696">
    <property type="entry name" value="GAMMA-BUTYROBETAINE HYDROXYLASE-RELATED"/>
    <property type="match status" value="1"/>
</dbReference>
<keyword evidence="2" id="KW-0560">Oxidoreductase</keyword>
<evidence type="ECO:0000256" key="1">
    <source>
        <dbReference type="ARBA" id="ARBA00001954"/>
    </source>
</evidence>
<dbReference type="GO" id="GO:0016706">
    <property type="term" value="F:2-oxoglutarate-dependent dioxygenase activity"/>
    <property type="evidence" value="ECO:0007669"/>
    <property type="project" value="UniProtKB-ARBA"/>
</dbReference>
<reference evidence="5 6" key="1">
    <citation type="submission" date="2015-11" db="EMBL/GenBank/DDBJ databases">
        <title>Draft genome of Sulfurovum riftiae 1812E, a member of the Epsilonproteobacteria isolated from the tube of the deep-sea hydrothermal vent tubewom Riftia pachyptila.</title>
        <authorList>
            <person name="Vetriani C."/>
            <person name="Giovannelli D."/>
        </authorList>
    </citation>
    <scope>NUCLEOTIDE SEQUENCE [LARGE SCALE GENOMIC DNA]</scope>
    <source>
        <strain evidence="5 6">1812E</strain>
    </source>
</reference>
<sequence>MQILYFDALSNETIIYFQTMQALEEEGVVLLRGIKLDKLKFESLTKLFCKYFFRVTSREKFLQVEGDGFSTLTPPESFVLLGHVEVDYVPCIKTPDIGFLFCLVSPYVAGGETFLIEGASMFNSIPKEIQDRFKNENITYEFLWEPQRWKAQYSVQTEKELHDIFESIQNIQYSLTDGWLHMFYTTSAIVQMKDGSTAFSNAILPHLPHIDHPLYSDKVIYTKKTNQVYWEGGEPFSTETINQLIDAHDKNKYLHRWEDNDLLIFDNIRYLHGREETVKTSKRVLLSRFGYLKNK</sequence>
<comment type="cofactor">
    <cofactor evidence="1">
        <name>Fe(2+)</name>
        <dbReference type="ChEBI" id="CHEBI:29033"/>
    </cofactor>
</comment>
<keyword evidence="6" id="KW-1185">Reference proteome</keyword>
<proteinExistence type="predicted"/>
<dbReference type="EMBL" id="LNKT01000006">
    <property type="protein sequence ID" value="KYJ87042.1"/>
    <property type="molecule type" value="Genomic_DNA"/>
</dbReference>
<dbReference type="Proteomes" id="UP000075359">
    <property type="component" value="Unassembled WGS sequence"/>
</dbReference>
<dbReference type="PANTHER" id="PTHR10696:SF56">
    <property type="entry name" value="TAUD_TFDA-LIKE DOMAIN-CONTAINING PROTEIN"/>
    <property type="match status" value="1"/>
</dbReference>
<protein>
    <recommendedName>
        <fullName evidence="4">TauD/TfdA-like domain-containing protein</fullName>
    </recommendedName>
</protein>
<dbReference type="RefSeq" id="WP_067329438.1">
    <property type="nucleotide sequence ID" value="NZ_LNKT01000006.1"/>
</dbReference>
<gene>
    <name evidence="5" type="ORF">AS592_02330</name>
</gene>
<evidence type="ECO:0000256" key="3">
    <source>
        <dbReference type="ARBA" id="ARBA00023194"/>
    </source>
</evidence>
<feature type="domain" description="TauD/TfdA-like" evidence="4">
    <location>
        <begin position="20"/>
        <end position="286"/>
    </location>
</feature>
<dbReference type="AlphaFoldDB" id="A0A151CHM0"/>
<dbReference type="OrthoDB" id="9769888at2"/>
<dbReference type="SUPFAM" id="SSF51197">
    <property type="entry name" value="Clavaminate synthase-like"/>
    <property type="match status" value="1"/>
</dbReference>
<dbReference type="Pfam" id="PF02668">
    <property type="entry name" value="TauD"/>
    <property type="match status" value="1"/>
</dbReference>
<organism evidence="5 6">
    <name type="scientific">Sulfurovum riftiae</name>
    <dbReference type="NCBI Taxonomy" id="1630136"/>
    <lineage>
        <taxon>Bacteria</taxon>
        <taxon>Pseudomonadati</taxon>
        <taxon>Campylobacterota</taxon>
        <taxon>Epsilonproteobacteria</taxon>
        <taxon>Campylobacterales</taxon>
        <taxon>Sulfurovaceae</taxon>
        <taxon>Sulfurovum</taxon>
    </lineage>
</organism>
<dbReference type="InterPro" id="IPR003819">
    <property type="entry name" value="TauD/TfdA-like"/>
</dbReference>
<dbReference type="InterPro" id="IPR050411">
    <property type="entry name" value="AlphaKG_dependent_hydroxylases"/>
</dbReference>
<evidence type="ECO:0000259" key="4">
    <source>
        <dbReference type="Pfam" id="PF02668"/>
    </source>
</evidence>
<evidence type="ECO:0000256" key="2">
    <source>
        <dbReference type="ARBA" id="ARBA00023002"/>
    </source>
</evidence>
<accession>A0A151CHM0</accession>